<dbReference type="EC" id="2.7.13.3" evidence="2"/>
<accession>A0A2S4HB73</accession>
<evidence type="ECO:0000259" key="7">
    <source>
        <dbReference type="SMART" id="SM00387"/>
    </source>
</evidence>
<dbReference type="InterPro" id="IPR003594">
    <property type="entry name" value="HATPase_dom"/>
</dbReference>
<feature type="transmembrane region" description="Helical" evidence="6">
    <location>
        <begin position="344"/>
        <end position="364"/>
    </location>
</feature>
<dbReference type="PANTHER" id="PTHR24421">
    <property type="entry name" value="NITRATE/NITRITE SENSOR PROTEIN NARX-RELATED"/>
    <property type="match status" value="1"/>
</dbReference>
<feature type="transmembrane region" description="Helical" evidence="6">
    <location>
        <begin position="247"/>
        <end position="268"/>
    </location>
</feature>
<keyword evidence="3" id="KW-0808">Transferase</keyword>
<dbReference type="PANTHER" id="PTHR24421:SF10">
    <property type="entry name" value="NITRATE_NITRITE SENSOR PROTEIN NARQ"/>
    <property type="match status" value="1"/>
</dbReference>
<keyword evidence="6" id="KW-0472">Membrane</keyword>
<name>A0A2S4HB73_9GAMM</name>
<evidence type="ECO:0000313" key="8">
    <source>
        <dbReference type="EMBL" id="POP51225.1"/>
    </source>
</evidence>
<feature type="transmembrane region" description="Helical" evidence="6">
    <location>
        <begin position="280"/>
        <end position="300"/>
    </location>
</feature>
<comment type="caution">
    <text evidence="8">The sequence shown here is derived from an EMBL/GenBank/DDBJ whole genome shotgun (WGS) entry which is preliminary data.</text>
</comment>
<evidence type="ECO:0000256" key="3">
    <source>
        <dbReference type="ARBA" id="ARBA00022679"/>
    </source>
</evidence>
<comment type="catalytic activity">
    <reaction evidence="1">
        <text>ATP + protein L-histidine = ADP + protein N-phospho-L-histidine.</text>
        <dbReference type="EC" id="2.7.13.3"/>
    </reaction>
</comment>
<gene>
    <name evidence="8" type="ORF">C0068_18060</name>
</gene>
<proteinExistence type="predicted"/>
<dbReference type="Gene3D" id="3.30.565.10">
    <property type="entry name" value="Histidine kinase-like ATPase, C-terminal domain"/>
    <property type="match status" value="1"/>
</dbReference>
<evidence type="ECO:0000256" key="5">
    <source>
        <dbReference type="ARBA" id="ARBA00023012"/>
    </source>
</evidence>
<dbReference type="OrthoDB" id="9797605at2"/>
<dbReference type="AlphaFoldDB" id="A0A2S4HB73"/>
<evidence type="ECO:0000256" key="6">
    <source>
        <dbReference type="SAM" id="Phobius"/>
    </source>
</evidence>
<feature type="transmembrane region" description="Helical" evidence="6">
    <location>
        <begin position="156"/>
        <end position="175"/>
    </location>
</feature>
<evidence type="ECO:0000256" key="2">
    <source>
        <dbReference type="ARBA" id="ARBA00012438"/>
    </source>
</evidence>
<dbReference type="Proteomes" id="UP000237222">
    <property type="component" value="Unassembled WGS sequence"/>
</dbReference>
<feature type="transmembrane region" description="Helical" evidence="6">
    <location>
        <begin position="129"/>
        <end position="149"/>
    </location>
</feature>
<dbReference type="GO" id="GO:0004673">
    <property type="term" value="F:protein histidine kinase activity"/>
    <property type="evidence" value="ECO:0007669"/>
    <property type="project" value="UniProtKB-EC"/>
</dbReference>
<feature type="transmembrane region" description="Helical" evidence="6">
    <location>
        <begin position="370"/>
        <end position="387"/>
    </location>
</feature>
<dbReference type="SUPFAM" id="SSF55874">
    <property type="entry name" value="ATPase domain of HSP90 chaperone/DNA topoisomerase II/histidine kinase"/>
    <property type="match status" value="1"/>
</dbReference>
<dbReference type="Pfam" id="PF02518">
    <property type="entry name" value="HATPase_c"/>
    <property type="match status" value="1"/>
</dbReference>
<feature type="transmembrane region" description="Helical" evidence="6">
    <location>
        <begin position="312"/>
        <end position="332"/>
    </location>
</feature>
<dbReference type="RefSeq" id="WP_103685871.1">
    <property type="nucleotide sequence ID" value="NZ_PQGG01000042.1"/>
</dbReference>
<reference evidence="8" key="1">
    <citation type="submission" date="2018-01" db="EMBL/GenBank/DDBJ databases">
        <authorList>
            <person name="Yu X.-D."/>
        </authorList>
    </citation>
    <scope>NUCLEOTIDE SEQUENCE</scope>
    <source>
        <strain evidence="8">ZX-21</strain>
    </source>
</reference>
<keyword evidence="4" id="KW-0418">Kinase</keyword>
<dbReference type="GO" id="GO:0000160">
    <property type="term" value="P:phosphorelay signal transduction system"/>
    <property type="evidence" value="ECO:0007669"/>
    <property type="project" value="UniProtKB-KW"/>
</dbReference>
<dbReference type="InterPro" id="IPR036890">
    <property type="entry name" value="HATPase_C_sf"/>
</dbReference>
<evidence type="ECO:0000256" key="1">
    <source>
        <dbReference type="ARBA" id="ARBA00000085"/>
    </source>
</evidence>
<dbReference type="EMBL" id="PQGG01000042">
    <property type="protein sequence ID" value="POP51225.1"/>
    <property type="molecule type" value="Genomic_DNA"/>
</dbReference>
<dbReference type="SMART" id="SM00387">
    <property type="entry name" value="HATPase_c"/>
    <property type="match status" value="1"/>
</dbReference>
<evidence type="ECO:0000313" key="9">
    <source>
        <dbReference type="Proteomes" id="UP000237222"/>
    </source>
</evidence>
<dbReference type="InterPro" id="IPR050482">
    <property type="entry name" value="Sensor_HK_TwoCompSys"/>
</dbReference>
<evidence type="ECO:0000256" key="4">
    <source>
        <dbReference type="ARBA" id="ARBA00022777"/>
    </source>
</evidence>
<sequence length="697" mass="77802">MNLQLRLGLVLSLLVLLLSSAFYLSINLPETNGYFYADEDSLIYQEQGQDAIAISHFISSAGDIEAESLLLIPEPDIIETFTDFNRLMYAHSILGKEAKSGVLQFMSAEGESNTVLIRDRHIADLPWDFWFQLLVATGVCLIGGVVWAAQPSKATGLYALTGLCLTIAIVTASVYSTRSFLIDGQLFRYLSNINSSNAILFSSALASLLWYYPQRLGRFPAVYLSFAAGIAGVITVFFQIGSGASDSYIYTLLIYMAAIVFAATQWFYTRHKPLERAALLWFLLAIFLGTGLFAGFQLIPAALGMDLLLPQSVLFAVFLLMYAGIALGLLRYRLFDIDRWWFEIWSWLLGGIAVILVDLALVSIPALGETAALSLALAAVGWIYFPLRQWFWTRFVSVPTRDLQKILHSSIPMFVDIRDVGELRLLWIRLLEDIFSPLSISPLDKMLGHSEIRDGGQVLAVSGVFNENHSIEMAMPEKGRRLFNRGDIAIIELLQAQFKVAISAVEAREEGRFAERDRIRRDIHDDLGARLLTLLHRSADSERPLVREAIKDLRALLEALDIPPRSLSQMLSAWKLEFEERCQSADVELRWQQRGEYLLSLLTPESQHQLQRIVREAVSNALRHASPTYVAIAVDLKGGRLSISIKNDGSVTEGGSAGRGMSIMRQRVADLQGQLNIKIDDGCWVIDVLVDMSEIIA</sequence>
<protein>
    <recommendedName>
        <fullName evidence="2">histidine kinase</fullName>
        <ecNumber evidence="2">2.7.13.3</ecNumber>
    </recommendedName>
</protein>
<keyword evidence="5" id="KW-0902">Two-component regulatory system</keyword>
<feature type="transmembrane region" description="Helical" evidence="6">
    <location>
        <begin position="195"/>
        <end position="212"/>
    </location>
</feature>
<organism evidence="8 9">
    <name type="scientific">Zhongshania marina</name>
    <dbReference type="NCBI Taxonomy" id="2304603"/>
    <lineage>
        <taxon>Bacteria</taxon>
        <taxon>Pseudomonadati</taxon>
        <taxon>Pseudomonadota</taxon>
        <taxon>Gammaproteobacteria</taxon>
        <taxon>Cellvibrionales</taxon>
        <taxon>Spongiibacteraceae</taxon>
        <taxon>Zhongshania</taxon>
    </lineage>
</organism>
<keyword evidence="6" id="KW-0812">Transmembrane</keyword>
<feature type="transmembrane region" description="Helical" evidence="6">
    <location>
        <begin position="221"/>
        <end position="241"/>
    </location>
</feature>
<feature type="domain" description="Histidine kinase/HSP90-like ATPase" evidence="7">
    <location>
        <begin position="605"/>
        <end position="694"/>
    </location>
</feature>
<keyword evidence="6" id="KW-1133">Transmembrane helix</keyword>
<dbReference type="CDD" id="cd16917">
    <property type="entry name" value="HATPase_UhpB-NarQ-NarX-like"/>
    <property type="match status" value="1"/>
</dbReference>